<keyword evidence="2" id="KW-1185">Reference proteome</keyword>
<organism evidence="1 2">
    <name type="scientific">Geomonas propionica</name>
    <dbReference type="NCBI Taxonomy" id="2798582"/>
    <lineage>
        <taxon>Bacteria</taxon>
        <taxon>Pseudomonadati</taxon>
        <taxon>Thermodesulfobacteriota</taxon>
        <taxon>Desulfuromonadia</taxon>
        <taxon>Geobacterales</taxon>
        <taxon>Geobacteraceae</taxon>
        <taxon>Geomonas</taxon>
    </lineage>
</organism>
<dbReference type="InterPro" id="IPR016024">
    <property type="entry name" value="ARM-type_fold"/>
</dbReference>
<sequence>MQQSEKVDNSLNERRDILDLLGRLKGDGISIHEMERIGQKFQEAGKRALRPLVRELWRENSGELITKFTYVLDFFDTSDWLDQLIQIALKRQDLAADGKAALMIALEGYGVDVNSPPFKKDKPSSGGSSLGQQVQGAMQLGEEGMVTFLDDFLSYPAEVQQTVIRELCNSGDSQSPRLLEAMLWHEDRELVQSAVAALGKIRDSRAAAVLQNFLADCDAELVPATEKALRRLRFLGVAVPPPRKLLPFYIAYATPPDGDGYRSLLLSRWSGLDTVGVLYMQVHERRGVLAAWGAGDLTLENFAAEVDGFRMQDDLIEVAPGYLLDLVRDALYWSRDLCYLPADFYMRRGIFAGEDMTPARYSEKLTDLPRSRRLSFLDGEQLAQRLFGDTFFSGWFMADQRVYDFAEEYRSGKDCEQVLEGFCSELLAPELELIRERLLVSADLMRRCGRDNLEVAKIVGMADSLLDNPLPHHLHPFLRRFALESMEIARESLERGEEPPLRAVEEL</sequence>
<accession>A0ABS0YL81</accession>
<dbReference type="SUPFAM" id="SSF48371">
    <property type="entry name" value="ARM repeat"/>
    <property type="match status" value="1"/>
</dbReference>
<protein>
    <submittedName>
        <fullName evidence="1">HEAT repeat domain-containing protein</fullName>
    </submittedName>
</protein>
<comment type="caution">
    <text evidence="1">The sequence shown here is derived from an EMBL/GenBank/DDBJ whole genome shotgun (WGS) entry which is preliminary data.</text>
</comment>
<evidence type="ECO:0000313" key="2">
    <source>
        <dbReference type="Proteomes" id="UP000641025"/>
    </source>
</evidence>
<proteinExistence type="predicted"/>
<dbReference type="RefSeq" id="WP_199393236.1">
    <property type="nucleotide sequence ID" value="NZ_JAEMHK010000001.1"/>
</dbReference>
<name>A0ABS0YL81_9BACT</name>
<reference evidence="1 2" key="1">
    <citation type="submission" date="2020-12" db="EMBL/GenBank/DDBJ databases">
        <title>Geomonas sp. Red259, isolated from paddy soil.</title>
        <authorList>
            <person name="Xu Z."/>
            <person name="Zhang Z."/>
            <person name="Masuda Y."/>
            <person name="Itoh H."/>
            <person name="Senoo K."/>
        </authorList>
    </citation>
    <scope>NUCLEOTIDE SEQUENCE [LARGE SCALE GENOMIC DNA]</scope>
    <source>
        <strain evidence="1 2">Red259</strain>
    </source>
</reference>
<gene>
    <name evidence="1" type="ORF">JFN90_00985</name>
</gene>
<evidence type="ECO:0000313" key="1">
    <source>
        <dbReference type="EMBL" id="MBJ6798702.1"/>
    </source>
</evidence>
<dbReference type="Pfam" id="PF13646">
    <property type="entry name" value="HEAT_2"/>
    <property type="match status" value="1"/>
</dbReference>
<dbReference type="EMBL" id="JAEMHK010000001">
    <property type="protein sequence ID" value="MBJ6798702.1"/>
    <property type="molecule type" value="Genomic_DNA"/>
</dbReference>
<dbReference type="Gene3D" id="1.25.10.10">
    <property type="entry name" value="Leucine-rich Repeat Variant"/>
    <property type="match status" value="1"/>
</dbReference>
<dbReference type="InterPro" id="IPR011989">
    <property type="entry name" value="ARM-like"/>
</dbReference>
<dbReference type="Proteomes" id="UP000641025">
    <property type="component" value="Unassembled WGS sequence"/>
</dbReference>